<gene>
    <name evidence="2" type="ORF">PDIGIT_LOCUS14009</name>
</gene>
<reference evidence="2" key="1">
    <citation type="submission" date="2023-01" db="EMBL/GenBank/DDBJ databases">
        <authorList>
            <person name="Van Ghelder C."/>
            <person name="Rancurel C."/>
        </authorList>
    </citation>
    <scope>NUCLEOTIDE SEQUENCE</scope>
    <source>
        <strain evidence="2">CNCM I-4278</strain>
    </source>
</reference>
<accession>A0A9W4US37</accession>
<evidence type="ECO:0000313" key="3">
    <source>
        <dbReference type="Proteomes" id="UP001152607"/>
    </source>
</evidence>
<sequence length="369" mass="42531">MFTFTSWSTSYIVRWKAPPRSSWPVIKSSDPSSRTYFDSCPYRLPLFRKLTIVSVVLRSSTIMTPSRLKKPKDPQYLRKCISPQLAIYYFMALTAIGILPAEFKLHDSVVDGHESILSMWRQLSFTEKMYNLVGNDSLYYGSWLSHLDTQCTIYQDAGAFEFLNAEPFDGKYWHDKFCAQERFYKAAGIESSGDFLFFNHILKALKEVGLDIHGGLTRLAQVWKSSVGKGLAFPTTCITVRNSEKARKYIDIGIIVLSDSQVDMDRAVDHHGACKNATRISALVARDDWEMEEDWGVAKWAVMRSISPGDLYDTVWEYEREKFRFEVLKRFQKIEQNARKQMDGDSQSTTDEEMQCSSVRPTKRARVLR</sequence>
<evidence type="ECO:0000313" key="2">
    <source>
        <dbReference type="EMBL" id="CAI6340824.1"/>
    </source>
</evidence>
<dbReference type="AlphaFoldDB" id="A0A9W4US37"/>
<dbReference type="Proteomes" id="UP001152607">
    <property type="component" value="Unassembled WGS sequence"/>
</dbReference>
<feature type="compositionally biased region" description="Polar residues" evidence="1">
    <location>
        <begin position="344"/>
        <end position="360"/>
    </location>
</feature>
<protein>
    <submittedName>
        <fullName evidence="2">Uncharacterized protein</fullName>
    </submittedName>
</protein>
<proteinExistence type="predicted"/>
<comment type="caution">
    <text evidence="2">The sequence shown here is derived from an EMBL/GenBank/DDBJ whole genome shotgun (WGS) entry which is preliminary data.</text>
</comment>
<dbReference type="EMBL" id="CAOQHR010000011">
    <property type="protein sequence ID" value="CAI6340824.1"/>
    <property type="molecule type" value="Genomic_DNA"/>
</dbReference>
<name>A0A9W4US37_9PLEO</name>
<dbReference type="OrthoDB" id="3797686at2759"/>
<keyword evidence="3" id="KW-1185">Reference proteome</keyword>
<organism evidence="2 3">
    <name type="scientific">Periconia digitata</name>
    <dbReference type="NCBI Taxonomy" id="1303443"/>
    <lineage>
        <taxon>Eukaryota</taxon>
        <taxon>Fungi</taxon>
        <taxon>Dikarya</taxon>
        <taxon>Ascomycota</taxon>
        <taxon>Pezizomycotina</taxon>
        <taxon>Dothideomycetes</taxon>
        <taxon>Pleosporomycetidae</taxon>
        <taxon>Pleosporales</taxon>
        <taxon>Massarineae</taxon>
        <taxon>Periconiaceae</taxon>
        <taxon>Periconia</taxon>
    </lineage>
</organism>
<evidence type="ECO:0000256" key="1">
    <source>
        <dbReference type="SAM" id="MobiDB-lite"/>
    </source>
</evidence>
<feature type="region of interest" description="Disordered" evidence="1">
    <location>
        <begin position="338"/>
        <end position="369"/>
    </location>
</feature>